<dbReference type="AlphaFoldDB" id="A0A4C1ZTH4"/>
<keyword evidence="3" id="KW-1185">Reference proteome</keyword>
<feature type="region of interest" description="Disordered" evidence="1">
    <location>
        <begin position="1"/>
        <end position="32"/>
    </location>
</feature>
<feature type="compositionally biased region" description="Basic and acidic residues" evidence="1">
    <location>
        <begin position="10"/>
        <end position="31"/>
    </location>
</feature>
<name>A0A4C1ZTH4_EUMVA</name>
<reference evidence="2 3" key="1">
    <citation type="journal article" date="2019" name="Commun. Biol.">
        <title>The bagworm genome reveals a unique fibroin gene that provides high tensile strength.</title>
        <authorList>
            <person name="Kono N."/>
            <person name="Nakamura H."/>
            <person name="Ohtoshi R."/>
            <person name="Tomita M."/>
            <person name="Numata K."/>
            <person name="Arakawa K."/>
        </authorList>
    </citation>
    <scope>NUCLEOTIDE SEQUENCE [LARGE SCALE GENOMIC DNA]</scope>
</reference>
<comment type="caution">
    <text evidence="2">The sequence shown here is derived from an EMBL/GenBank/DDBJ whole genome shotgun (WGS) entry which is preliminary data.</text>
</comment>
<organism evidence="2 3">
    <name type="scientific">Eumeta variegata</name>
    <name type="common">Bagworm moth</name>
    <name type="synonym">Eumeta japonica</name>
    <dbReference type="NCBI Taxonomy" id="151549"/>
    <lineage>
        <taxon>Eukaryota</taxon>
        <taxon>Metazoa</taxon>
        <taxon>Ecdysozoa</taxon>
        <taxon>Arthropoda</taxon>
        <taxon>Hexapoda</taxon>
        <taxon>Insecta</taxon>
        <taxon>Pterygota</taxon>
        <taxon>Neoptera</taxon>
        <taxon>Endopterygota</taxon>
        <taxon>Lepidoptera</taxon>
        <taxon>Glossata</taxon>
        <taxon>Ditrysia</taxon>
        <taxon>Tineoidea</taxon>
        <taxon>Psychidae</taxon>
        <taxon>Oiketicinae</taxon>
        <taxon>Eumeta</taxon>
    </lineage>
</organism>
<dbReference type="Proteomes" id="UP000299102">
    <property type="component" value="Unassembled WGS sequence"/>
</dbReference>
<protein>
    <submittedName>
        <fullName evidence="2">Uncharacterized protein</fullName>
    </submittedName>
</protein>
<evidence type="ECO:0000256" key="1">
    <source>
        <dbReference type="SAM" id="MobiDB-lite"/>
    </source>
</evidence>
<evidence type="ECO:0000313" key="2">
    <source>
        <dbReference type="EMBL" id="GBP90063.1"/>
    </source>
</evidence>
<accession>A0A4C1ZTH4</accession>
<proteinExistence type="predicted"/>
<dbReference type="EMBL" id="BGZK01002052">
    <property type="protein sequence ID" value="GBP90063.1"/>
    <property type="molecule type" value="Genomic_DNA"/>
</dbReference>
<gene>
    <name evidence="2" type="ORF">EVAR_99709_1</name>
</gene>
<evidence type="ECO:0000313" key="3">
    <source>
        <dbReference type="Proteomes" id="UP000299102"/>
    </source>
</evidence>
<sequence>MASTLDFPGPEDRAGRGLEKERSFTPQDEFHTGGAAEGKVVYNNFFPVTPTAFGVRGGGVRADGRGGGGGPCAARLALRPPELLQFDHAVRRLLPGT</sequence>